<proteinExistence type="predicted"/>
<dbReference type="AlphaFoldDB" id="A0A7E5VXR9"/>
<sequence length="166" mass="19134">MEVLVCWCSEVIGVSNEPPLQRCQCDKLRDADYEGPTPNIFASNLHQTAVTLRIIHHTTDEGKQLEILMDSEHAMEILQKDIFMLVIRLSRGMTKQSVGRRRGRTFASREHRVGGERNTGNILNINTDLHHFDIWQMDFRCLCNEDYVAAPIVLSVTNVHYVWQVK</sequence>
<dbReference type="KEGG" id="tnl:113497659"/>
<dbReference type="GeneID" id="113497659"/>
<evidence type="ECO:0000313" key="2">
    <source>
        <dbReference type="RefSeq" id="XP_026733128.1"/>
    </source>
</evidence>
<dbReference type="Proteomes" id="UP000322000">
    <property type="component" value="Chromosome 9"/>
</dbReference>
<evidence type="ECO:0000313" key="1">
    <source>
        <dbReference type="Proteomes" id="UP000322000"/>
    </source>
</evidence>
<name>A0A7E5VXR9_TRINI</name>
<keyword evidence="1" id="KW-1185">Reference proteome</keyword>
<accession>A0A7E5VXR9</accession>
<organism evidence="1 2">
    <name type="scientific">Trichoplusia ni</name>
    <name type="common">Cabbage looper</name>
    <dbReference type="NCBI Taxonomy" id="7111"/>
    <lineage>
        <taxon>Eukaryota</taxon>
        <taxon>Metazoa</taxon>
        <taxon>Ecdysozoa</taxon>
        <taxon>Arthropoda</taxon>
        <taxon>Hexapoda</taxon>
        <taxon>Insecta</taxon>
        <taxon>Pterygota</taxon>
        <taxon>Neoptera</taxon>
        <taxon>Endopterygota</taxon>
        <taxon>Lepidoptera</taxon>
        <taxon>Glossata</taxon>
        <taxon>Ditrysia</taxon>
        <taxon>Noctuoidea</taxon>
        <taxon>Noctuidae</taxon>
        <taxon>Plusiinae</taxon>
        <taxon>Trichoplusia</taxon>
    </lineage>
</organism>
<dbReference type="RefSeq" id="XP_026733128.1">
    <property type="nucleotide sequence ID" value="XM_026877327.1"/>
</dbReference>
<reference evidence="2" key="1">
    <citation type="submission" date="2025-08" db="UniProtKB">
        <authorList>
            <consortium name="RefSeq"/>
        </authorList>
    </citation>
    <scope>IDENTIFICATION</scope>
</reference>
<dbReference type="InParanoid" id="A0A7E5VXR9"/>
<protein>
    <submittedName>
        <fullName evidence="2">Uncharacterized protein LOC113497659</fullName>
    </submittedName>
</protein>
<gene>
    <name evidence="2" type="primary">LOC113497659</name>
</gene>